<dbReference type="Pfam" id="PF08546">
    <property type="entry name" value="ApbA_C"/>
    <property type="match status" value="1"/>
</dbReference>
<dbReference type="Gene3D" id="3.40.50.720">
    <property type="entry name" value="NAD(P)-binding Rossmann-like Domain"/>
    <property type="match status" value="1"/>
</dbReference>
<keyword evidence="5" id="KW-1185">Reference proteome</keyword>
<dbReference type="GO" id="GO:0005737">
    <property type="term" value="C:cytoplasm"/>
    <property type="evidence" value="ECO:0007669"/>
    <property type="project" value="TreeGrafter"/>
</dbReference>
<dbReference type="EMBL" id="RBNI01000222">
    <property type="protein sequence ID" value="RUP52065.1"/>
    <property type="molecule type" value="Genomic_DNA"/>
</dbReference>
<reference evidence="4 5" key="1">
    <citation type="journal article" date="2018" name="New Phytol.">
        <title>Phylogenomics of Endogonaceae and evolution of mycorrhizas within Mucoromycota.</title>
        <authorList>
            <person name="Chang Y."/>
            <person name="Desiro A."/>
            <person name="Na H."/>
            <person name="Sandor L."/>
            <person name="Lipzen A."/>
            <person name="Clum A."/>
            <person name="Barry K."/>
            <person name="Grigoriev I.V."/>
            <person name="Martin F.M."/>
            <person name="Stajich J.E."/>
            <person name="Smith M.E."/>
            <person name="Bonito G."/>
            <person name="Spatafora J.W."/>
        </authorList>
    </citation>
    <scope>NUCLEOTIDE SEQUENCE [LARGE SCALE GENOMIC DNA]</scope>
    <source>
        <strain evidence="4 5">GMNB39</strain>
    </source>
</reference>
<dbReference type="InterPro" id="IPR051402">
    <property type="entry name" value="KPR-Related"/>
</dbReference>
<dbReference type="Pfam" id="PF02558">
    <property type="entry name" value="ApbA"/>
    <property type="match status" value="1"/>
</dbReference>
<organism evidence="4 5">
    <name type="scientific">Jimgerdemannia flammicorona</name>
    <dbReference type="NCBI Taxonomy" id="994334"/>
    <lineage>
        <taxon>Eukaryota</taxon>
        <taxon>Fungi</taxon>
        <taxon>Fungi incertae sedis</taxon>
        <taxon>Mucoromycota</taxon>
        <taxon>Mucoromycotina</taxon>
        <taxon>Endogonomycetes</taxon>
        <taxon>Endogonales</taxon>
        <taxon>Endogonaceae</taxon>
        <taxon>Jimgerdemannia</taxon>
    </lineage>
</organism>
<evidence type="ECO:0000313" key="5">
    <source>
        <dbReference type="Proteomes" id="UP000268093"/>
    </source>
</evidence>
<dbReference type="PANTHER" id="PTHR21708">
    <property type="entry name" value="PROBABLE 2-DEHYDROPANTOATE 2-REDUCTASE"/>
    <property type="match status" value="1"/>
</dbReference>
<dbReference type="AlphaFoldDB" id="A0A433DML9"/>
<feature type="domain" description="Ketopantoate reductase C-terminal" evidence="3">
    <location>
        <begin position="264"/>
        <end position="375"/>
    </location>
</feature>
<dbReference type="FunFam" id="1.10.1040.10:FF:000017">
    <property type="entry name" value="2-dehydropantoate 2-reductase"/>
    <property type="match status" value="1"/>
</dbReference>
<dbReference type="Proteomes" id="UP000268093">
    <property type="component" value="Unassembled WGS sequence"/>
</dbReference>
<evidence type="ECO:0000259" key="2">
    <source>
        <dbReference type="Pfam" id="PF02558"/>
    </source>
</evidence>
<dbReference type="SUPFAM" id="SSF48179">
    <property type="entry name" value="6-phosphogluconate dehydrogenase C-terminal domain-like"/>
    <property type="match status" value="1"/>
</dbReference>
<evidence type="ECO:0000259" key="3">
    <source>
        <dbReference type="Pfam" id="PF08546"/>
    </source>
</evidence>
<evidence type="ECO:0000256" key="1">
    <source>
        <dbReference type="SAM" id="MobiDB-lite"/>
    </source>
</evidence>
<feature type="region of interest" description="Disordered" evidence="1">
    <location>
        <begin position="21"/>
        <end position="51"/>
    </location>
</feature>
<proteinExistence type="predicted"/>
<dbReference type="Gene3D" id="1.10.1040.10">
    <property type="entry name" value="N-(1-d-carboxylethyl)-l-norvaline Dehydrogenase, domain 2"/>
    <property type="match status" value="1"/>
</dbReference>
<accession>A0A433DML9</accession>
<evidence type="ECO:0000313" key="4">
    <source>
        <dbReference type="EMBL" id="RUP52065.1"/>
    </source>
</evidence>
<sequence length="395" mass="44259">MQTIPRRWLAENFVSHLAHHTGEHKKISLRQRPKVGNPQHRTYSTRHTKAGDNTAQMEATIDSQNPFLLPDPKILTVLNFKYVLDSSTHFRILGPPSRHRGRWCNLLMASLAVLRRHDCVSLEPRRRRARRLRHSLREVGQCGVPAGESRPLIQPPCTVVSSPIEAASNGDEFDYVVVTLKALPDVYDVAEIIRPAVTLGKTTIVLIQNGLGEGSVRWRAKAGRGRCRSRQGHTGRSVAEGGLGSELVWVYHLLPTSLVLSPRNGSFSPISMLTLLDTQSIINDPEQKALTVNLMRDVIRVAAANGYVFDEEATITDMFTKTARIAMGYKPSMLVDLEKNQPMEIEVILGNPWREAKAKGVEVPYLETLYTLCSAVNQREKRAREKRSAQEKKLA</sequence>
<dbReference type="InterPro" id="IPR013328">
    <property type="entry name" value="6PGD_dom2"/>
</dbReference>
<dbReference type="InterPro" id="IPR013752">
    <property type="entry name" value="KPA_reductase"/>
</dbReference>
<dbReference type="InterPro" id="IPR008927">
    <property type="entry name" value="6-PGluconate_DH-like_C_sf"/>
</dbReference>
<dbReference type="PANTHER" id="PTHR21708:SF30">
    <property type="entry name" value="2-DEHYDROPANTOATE 2-REDUCTASE-RELATED"/>
    <property type="match status" value="1"/>
</dbReference>
<dbReference type="OrthoDB" id="3609at2759"/>
<dbReference type="InterPro" id="IPR013332">
    <property type="entry name" value="KPR_N"/>
</dbReference>
<comment type="caution">
    <text evidence="4">The sequence shown here is derived from an EMBL/GenBank/DDBJ whole genome shotgun (WGS) entry which is preliminary data.</text>
</comment>
<name>A0A433DML9_9FUNG</name>
<feature type="domain" description="Ketopantoate reductase N-terminal" evidence="2">
    <location>
        <begin position="153"/>
        <end position="213"/>
    </location>
</feature>
<gene>
    <name evidence="4" type="ORF">BC936DRAFT_142282</name>
</gene>
<protein>
    <submittedName>
        <fullName evidence="4">Ketopantoate reductase PanE/ApbA C terminal-domain-containing protein</fullName>
    </submittedName>
</protein>